<organism evidence="2 3">
    <name type="scientific">Danaus plexippus plexippus</name>
    <dbReference type="NCBI Taxonomy" id="278856"/>
    <lineage>
        <taxon>Eukaryota</taxon>
        <taxon>Metazoa</taxon>
        <taxon>Ecdysozoa</taxon>
        <taxon>Arthropoda</taxon>
        <taxon>Hexapoda</taxon>
        <taxon>Insecta</taxon>
        <taxon>Pterygota</taxon>
        <taxon>Neoptera</taxon>
        <taxon>Endopterygota</taxon>
        <taxon>Lepidoptera</taxon>
        <taxon>Glossata</taxon>
        <taxon>Ditrysia</taxon>
        <taxon>Papilionoidea</taxon>
        <taxon>Nymphalidae</taxon>
        <taxon>Danainae</taxon>
        <taxon>Danaini</taxon>
        <taxon>Danaina</taxon>
        <taxon>Danaus</taxon>
        <taxon>Danaus</taxon>
    </lineage>
</organism>
<comment type="caution">
    <text evidence="2">The sequence shown here is derived from an EMBL/GenBank/DDBJ whole genome shotgun (WGS) entry which is preliminary data.</text>
</comment>
<reference evidence="2 3" key="1">
    <citation type="journal article" date="2011" name="Cell">
        <title>The monarch butterfly genome yields insights into long-distance migration.</title>
        <authorList>
            <person name="Zhan S."/>
            <person name="Merlin C."/>
            <person name="Boore J.L."/>
            <person name="Reppert S.M."/>
        </authorList>
    </citation>
    <scope>NUCLEOTIDE SEQUENCE [LARGE SCALE GENOMIC DNA]</scope>
    <source>
        <strain evidence="2">F-2</strain>
    </source>
</reference>
<dbReference type="KEGG" id="dpl:KGM_208736"/>
<dbReference type="AlphaFoldDB" id="A0A212ENN9"/>
<gene>
    <name evidence="2" type="ORF">KGM_208736</name>
</gene>
<feature type="compositionally biased region" description="Low complexity" evidence="1">
    <location>
        <begin position="38"/>
        <end position="51"/>
    </location>
</feature>
<feature type="region of interest" description="Disordered" evidence="1">
    <location>
        <begin position="38"/>
        <end position="62"/>
    </location>
</feature>
<dbReference type="InParanoid" id="A0A212ENN9"/>
<proteinExistence type="predicted"/>
<accession>A0A212ENN9</accession>
<sequence length="62" mass="6198">MHAAGDGIYHVQLGTAHDTTAHHLCGYSLFKGMFRSATTPSGSAGSAPPTAVVAQVAGRGSS</sequence>
<evidence type="ECO:0000313" key="3">
    <source>
        <dbReference type="Proteomes" id="UP000007151"/>
    </source>
</evidence>
<protein>
    <submittedName>
        <fullName evidence="2">Uncharacterized protein</fullName>
    </submittedName>
</protein>
<name>A0A212ENN9_DANPL</name>
<evidence type="ECO:0000256" key="1">
    <source>
        <dbReference type="SAM" id="MobiDB-lite"/>
    </source>
</evidence>
<dbReference type="Proteomes" id="UP000007151">
    <property type="component" value="Unassembled WGS sequence"/>
</dbReference>
<keyword evidence="3" id="KW-1185">Reference proteome</keyword>
<dbReference type="EMBL" id="AGBW02013624">
    <property type="protein sequence ID" value="OWR43108.1"/>
    <property type="molecule type" value="Genomic_DNA"/>
</dbReference>
<evidence type="ECO:0000313" key="2">
    <source>
        <dbReference type="EMBL" id="OWR43108.1"/>
    </source>
</evidence>